<evidence type="ECO:0000256" key="1">
    <source>
        <dbReference type="SAM" id="SignalP"/>
    </source>
</evidence>
<dbReference type="InterPro" id="IPR035992">
    <property type="entry name" value="Ricin_B-like_lectins"/>
</dbReference>
<dbReference type="Proteomes" id="UP000224413">
    <property type="component" value="Unassembled WGS sequence"/>
</dbReference>
<feature type="signal peptide" evidence="1">
    <location>
        <begin position="1"/>
        <end position="31"/>
    </location>
</feature>
<sequence>MNVKRKLPILTFLSLVFSLIVTIFPTNSAYAAEDDRILDIYGDPIRTNKDYILVHKELEPDQAIGVPLNQRKAAVGAHKHGITYDHSLGYAYPVTSHNSSYFGGQQHYDTKGNLYYGTPINFEAPRGERGDGYLRNGTQVSVSMKIGDKSRWGGAPKYYLTSKNSPYFIENKSQENIYTVLKENSKELNLVADTVTRYQDNFGKPTESFLAHRTYTEQRVLRSLYTGKEKAWVQHEGRGYAGLEVVPIQNSWDPESVNGTYHLIAGVNGTSVVDLNTSKRGSTNPNIPLNNVHLHDKHDGANQKWIFEYDQIIGAYQIKSATDPNLVLAWLDYNNSNNVFATPNQQKLEHYWILEDAGSGYIYVKNFKNPNKVLDIQGKGTANETNIIIYDKNNGWNQSFKLEKLD</sequence>
<evidence type="ECO:0000259" key="2">
    <source>
        <dbReference type="SMART" id="SM00458"/>
    </source>
</evidence>
<dbReference type="CDD" id="cd23445">
    <property type="entry name" value="beta-trefoil_Ricin_HA17-like"/>
    <property type="match status" value="1"/>
</dbReference>
<accession>A0A9X6WZG0</accession>
<reference evidence="3 4" key="1">
    <citation type="submission" date="2017-09" db="EMBL/GenBank/DDBJ databases">
        <title>Large-scale bioinformatics analysis of Bacillus genomes uncovers conserved roles of natural products in bacterial physiology.</title>
        <authorList>
            <consortium name="Agbiome Team Llc"/>
            <person name="Bleich R.M."/>
            <person name="Grubbs K.J."/>
            <person name="Santa Maria K.C."/>
            <person name="Allen S.E."/>
            <person name="Farag S."/>
            <person name="Shank E.A."/>
            <person name="Bowers A."/>
        </authorList>
    </citation>
    <scope>NUCLEOTIDE SEQUENCE [LARGE SCALE GENOMIC DNA]</scope>
    <source>
        <strain evidence="3 4">AFS083741</strain>
    </source>
</reference>
<evidence type="ECO:0000313" key="3">
    <source>
        <dbReference type="EMBL" id="PFK15809.1"/>
    </source>
</evidence>
<protein>
    <submittedName>
        <fullName evidence="3">Mosquitocidal toxin protein</fullName>
    </submittedName>
</protein>
<dbReference type="Gene3D" id="2.80.10.50">
    <property type="match status" value="1"/>
</dbReference>
<gene>
    <name evidence="3" type="ORF">COI98_18125</name>
</gene>
<comment type="caution">
    <text evidence="3">The sequence shown here is derived from an EMBL/GenBank/DDBJ whole genome shotgun (WGS) entry which is preliminary data.</text>
</comment>
<dbReference type="Pfam" id="PF14200">
    <property type="entry name" value="RicinB_lectin_2"/>
    <property type="match status" value="1"/>
</dbReference>
<organism evidence="3 4">
    <name type="scientific">Bacillus cereus</name>
    <dbReference type="NCBI Taxonomy" id="1396"/>
    <lineage>
        <taxon>Bacteria</taxon>
        <taxon>Bacillati</taxon>
        <taxon>Bacillota</taxon>
        <taxon>Bacilli</taxon>
        <taxon>Bacillales</taxon>
        <taxon>Bacillaceae</taxon>
        <taxon>Bacillus</taxon>
        <taxon>Bacillus cereus group</taxon>
    </lineage>
</organism>
<dbReference type="AlphaFoldDB" id="A0A9X6WZG0"/>
<name>A0A9X6WZG0_BACCE</name>
<dbReference type="InterPro" id="IPR000772">
    <property type="entry name" value="Ricin_B_lectin"/>
</dbReference>
<evidence type="ECO:0000313" key="4">
    <source>
        <dbReference type="Proteomes" id="UP000224413"/>
    </source>
</evidence>
<dbReference type="PROSITE" id="PS50231">
    <property type="entry name" value="RICIN_B_LECTIN"/>
    <property type="match status" value="1"/>
</dbReference>
<dbReference type="EMBL" id="NUWJ01000167">
    <property type="protein sequence ID" value="PFK15809.1"/>
    <property type="molecule type" value="Genomic_DNA"/>
</dbReference>
<dbReference type="RefSeq" id="WP_098583771.1">
    <property type="nucleotide sequence ID" value="NZ_NUWJ01000167.1"/>
</dbReference>
<feature type="chain" id="PRO_5040886320" evidence="1">
    <location>
        <begin position="32"/>
        <end position="406"/>
    </location>
</feature>
<dbReference type="SUPFAM" id="SSF50370">
    <property type="entry name" value="Ricin B-like lectins"/>
    <property type="match status" value="1"/>
</dbReference>
<dbReference type="SMART" id="SM00458">
    <property type="entry name" value="RICIN"/>
    <property type="match status" value="1"/>
</dbReference>
<proteinExistence type="predicted"/>
<feature type="domain" description="Ricin B lectin" evidence="2">
    <location>
        <begin position="259"/>
        <end position="403"/>
    </location>
</feature>
<keyword evidence="1" id="KW-0732">Signal</keyword>